<dbReference type="EMBL" id="CARXXK010000001">
    <property type="protein sequence ID" value="CAI6347324.1"/>
    <property type="molecule type" value="Genomic_DNA"/>
</dbReference>
<feature type="region of interest" description="Disordered" evidence="1">
    <location>
        <begin position="26"/>
        <end position="64"/>
    </location>
</feature>
<evidence type="ECO:0000256" key="1">
    <source>
        <dbReference type="SAM" id="MobiDB-lite"/>
    </source>
</evidence>
<comment type="caution">
    <text evidence="2">The sequence shown here is derived from an EMBL/GenBank/DDBJ whole genome shotgun (WGS) entry which is preliminary data.</text>
</comment>
<reference evidence="2 3" key="1">
    <citation type="submission" date="2023-01" db="EMBL/GenBank/DDBJ databases">
        <authorList>
            <person name="Whitehead M."/>
        </authorList>
    </citation>
    <scope>NUCLEOTIDE SEQUENCE [LARGE SCALE GENOMIC DNA]</scope>
</reference>
<sequence>MIGAMPAVAVRHERRRQEKKVVCVNNLNTGDREGTSNTTGNRRPSLLTLQSPHSQTGTPITSPPYIQNTLPDIYVCSKGILKKKLHEIEPFRSIRAGQQRCPCCT</sequence>
<organism evidence="2 3">
    <name type="scientific">Macrosiphum euphorbiae</name>
    <name type="common">potato aphid</name>
    <dbReference type="NCBI Taxonomy" id="13131"/>
    <lineage>
        <taxon>Eukaryota</taxon>
        <taxon>Metazoa</taxon>
        <taxon>Ecdysozoa</taxon>
        <taxon>Arthropoda</taxon>
        <taxon>Hexapoda</taxon>
        <taxon>Insecta</taxon>
        <taxon>Pterygota</taxon>
        <taxon>Neoptera</taxon>
        <taxon>Paraneoptera</taxon>
        <taxon>Hemiptera</taxon>
        <taxon>Sternorrhyncha</taxon>
        <taxon>Aphidomorpha</taxon>
        <taxon>Aphidoidea</taxon>
        <taxon>Aphididae</taxon>
        <taxon>Macrosiphini</taxon>
        <taxon>Macrosiphum</taxon>
    </lineage>
</organism>
<dbReference type="Proteomes" id="UP001160148">
    <property type="component" value="Unassembled WGS sequence"/>
</dbReference>
<protein>
    <submittedName>
        <fullName evidence="2">Uncharacterized protein</fullName>
    </submittedName>
</protein>
<keyword evidence="3" id="KW-1185">Reference proteome</keyword>
<evidence type="ECO:0000313" key="3">
    <source>
        <dbReference type="Proteomes" id="UP001160148"/>
    </source>
</evidence>
<gene>
    <name evidence="2" type="ORF">MEUPH1_LOCUS4123</name>
</gene>
<accession>A0AAV0VT40</accession>
<evidence type="ECO:0000313" key="2">
    <source>
        <dbReference type="EMBL" id="CAI6347324.1"/>
    </source>
</evidence>
<dbReference type="AlphaFoldDB" id="A0AAV0VT40"/>
<name>A0AAV0VT40_9HEMI</name>
<proteinExistence type="predicted"/>